<evidence type="ECO:0000313" key="1">
    <source>
        <dbReference type="EMBL" id="KAI0087382.1"/>
    </source>
</evidence>
<organism evidence="1 2">
    <name type="scientific">Irpex rosettiformis</name>
    <dbReference type="NCBI Taxonomy" id="378272"/>
    <lineage>
        <taxon>Eukaryota</taxon>
        <taxon>Fungi</taxon>
        <taxon>Dikarya</taxon>
        <taxon>Basidiomycota</taxon>
        <taxon>Agaricomycotina</taxon>
        <taxon>Agaricomycetes</taxon>
        <taxon>Polyporales</taxon>
        <taxon>Irpicaceae</taxon>
        <taxon>Irpex</taxon>
    </lineage>
</organism>
<evidence type="ECO:0000313" key="2">
    <source>
        <dbReference type="Proteomes" id="UP001055072"/>
    </source>
</evidence>
<gene>
    <name evidence="1" type="ORF">BDY19DRAFT_955463</name>
</gene>
<sequence>MTVSIVDNVNKLVDVVMADTRLLTSTIFLLPAGMYLAYSAFRRRLAAPGPPRLPLLGNLFQIPSQLQFIRYTEWAQRYGPIFSLDVLGQHIVVLNTYEAAGDLFDRGSNIYNDRPRLVMANEILGGGVLLSIMKSNHSWRRMRRAIHESFNPRAVERYQSIQSEAVILAMLRTIANSNAWEKNLQVIAASSVFTTIYGLPPLETESHLVRYIQEFVARVCETSVPGAYLVDLFPMMKHISASIARWKREGLEWHKEQTKIFEGYSNSVAEKVAKGESQFNFVSDIMASKDRNRLTKEELTWLPGVLILGGTDTTAVMLVNCVLALLHYPNVLRKAQEELDEVIGRERAPIFGDKDNLPYIQAVVREIMRWRPPVPLGVPHMATEDSWYKGYFIPKGALVIGNIWAMNRDRSLYPDFEDFRPERHLDASGKVLVAPPDTHQMGHTSFGFGKRICPGMYFADQELFIGIAMMLWTFDIRPLVDEKGNEVLPDRDAWVDATMVVRSVSFECNFSPRFPKVQEILEAIVPTDA</sequence>
<dbReference type="EMBL" id="MU274918">
    <property type="protein sequence ID" value="KAI0087382.1"/>
    <property type="molecule type" value="Genomic_DNA"/>
</dbReference>
<dbReference type="Proteomes" id="UP001055072">
    <property type="component" value="Unassembled WGS sequence"/>
</dbReference>
<reference evidence="1" key="1">
    <citation type="journal article" date="2021" name="Environ. Microbiol.">
        <title>Gene family expansions and transcriptome signatures uncover fungal adaptations to wood decay.</title>
        <authorList>
            <person name="Hage H."/>
            <person name="Miyauchi S."/>
            <person name="Viragh M."/>
            <person name="Drula E."/>
            <person name="Min B."/>
            <person name="Chaduli D."/>
            <person name="Navarro D."/>
            <person name="Favel A."/>
            <person name="Norest M."/>
            <person name="Lesage-Meessen L."/>
            <person name="Balint B."/>
            <person name="Merenyi Z."/>
            <person name="de Eugenio L."/>
            <person name="Morin E."/>
            <person name="Martinez A.T."/>
            <person name="Baldrian P."/>
            <person name="Stursova M."/>
            <person name="Martinez M.J."/>
            <person name="Novotny C."/>
            <person name="Magnuson J.K."/>
            <person name="Spatafora J.W."/>
            <person name="Maurice S."/>
            <person name="Pangilinan J."/>
            <person name="Andreopoulos W."/>
            <person name="LaButti K."/>
            <person name="Hundley H."/>
            <person name="Na H."/>
            <person name="Kuo A."/>
            <person name="Barry K."/>
            <person name="Lipzen A."/>
            <person name="Henrissat B."/>
            <person name="Riley R."/>
            <person name="Ahrendt S."/>
            <person name="Nagy L.G."/>
            <person name="Grigoriev I.V."/>
            <person name="Martin F."/>
            <person name="Rosso M.N."/>
        </authorList>
    </citation>
    <scope>NUCLEOTIDE SEQUENCE</scope>
    <source>
        <strain evidence="1">CBS 384.51</strain>
    </source>
</reference>
<comment type="caution">
    <text evidence="1">The sequence shown here is derived from an EMBL/GenBank/DDBJ whole genome shotgun (WGS) entry which is preliminary data.</text>
</comment>
<accession>A0ACB8TZ79</accession>
<protein>
    <submittedName>
        <fullName evidence="1">Cytochrome P450</fullName>
    </submittedName>
</protein>
<keyword evidence="2" id="KW-1185">Reference proteome</keyword>
<proteinExistence type="predicted"/>
<name>A0ACB8TZ79_9APHY</name>